<evidence type="ECO:0000313" key="1">
    <source>
        <dbReference type="EMBL" id="PXX22130.1"/>
    </source>
</evidence>
<gene>
    <name evidence="1" type="ORF">EJ73_01348</name>
</gene>
<organism evidence="1 2">
    <name type="scientific">Hoylesella shahii DSM 15611 = JCM 12083</name>
    <dbReference type="NCBI Taxonomy" id="1122991"/>
    <lineage>
        <taxon>Bacteria</taxon>
        <taxon>Pseudomonadati</taxon>
        <taxon>Bacteroidota</taxon>
        <taxon>Bacteroidia</taxon>
        <taxon>Bacteroidales</taxon>
        <taxon>Prevotellaceae</taxon>
        <taxon>Hoylesella</taxon>
    </lineage>
</organism>
<evidence type="ECO:0000313" key="2">
    <source>
        <dbReference type="Proteomes" id="UP000248314"/>
    </source>
</evidence>
<dbReference type="EMBL" id="QJJX01000013">
    <property type="protein sequence ID" value="PXX22130.1"/>
    <property type="molecule type" value="Genomic_DNA"/>
</dbReference>
<name>A0A318HZG4_9BACT</name>
<dbReference type="SUPFAM" id="SSF109604">
    <property type="entry name" value="HD-domain/PDEase-like"/>
    <property type="match status" value="1"/>
</dbReference>
<dbReference type="AlphaFoldDB" id="A0A318HZG4"/>
<protein>
    <recommendedName>
        <fullName evidence="3">HD domain-containing protein</fullName>
    </recommendedName>
</protein>
<proteinExistence type="predicted"/>
<dbReference type="RefSeq" id="WP_025815736.1">
    <property type="nucleotide sequence ID" value="NZ_BAIZ01000010.1"/>
</dbReference>
<accession>A0A318HZG4</accession>
<dbReference type="STRING" id="1122991.GCA_000613445_02258"/>
<dbReference type="Proteomes" id="UP000248314">
    <property type="component" value="Unassembled WGS sequence"/>
</dbReference>
<sequence>MQENNPWCAAAAQLARQLHTHQTDKAGVDYFEGHLSTVASMAKTWQACVVGYLHDASEDTPHTVNQVVDILENTCGASLSPTDRAYIATALTLLNHHNAPDRETYIQRIAQNALARAVKLNDLTHNMDLSRLPNPSPKDLTRLERYKKEYAYLQLFCP</sequence>
<dbReference type="OrthoDB" id="9802385at2"/>
<keyword evidence="2" id="KW-1185">Reference proteome</keyword>
<evidence type="ECO:0008006" key="3">
    <source>
        <dbReference type="Google" id="ProtNLM"/>
    </source>
</evidence>
<reference evidence="1 2" key="1">
    <citation type="submission" date="2018-05" db="EMBL/GenBank/DDBJ databases">
        <title>Genomic Encyclopedia of Type Strains, Phase I: the one thousand microbial genomes (KMG-I) project.</title>
        <authorList>
            <person name="Kyrpides N."/>
        </authorList>
    </citation>
    <scope>NUCLEOTIDE SEQUENCE [LARGE SCALE GENOMIC DNA]</scope>
    <source>
        <strain evidence="1 2">DSM 15611</strain>
    </source>
</reference>
<dbReference type="Gene3D" id="1.10.3210.10">
    <property type="entry name" value="Hypothetical protein af1432"/>
    <property type="match status" value="1"/>
</dbReference>
<comment type="caution">
    <text evidence="1">The sequence shown here is derived from an EMBL/GenBank/DDBJ whole genome shotgun (WGS) entry which is preliminary data.</text>
</comment>